<keyword evidence="6" id="KW-0472">Membrane</keyword>
<dbReference type="CDD" id="cd03010">
    <property type="entry name" value="TlpA_like_DsbE"/>
    <property type="match status" value="1"/>
</dbReference>
<dbReference type="Pfam" id="PF08534">
    <property type="entry name" value="Redoxin"/>
    <property type="match status" value="1"/>
</dbReference>
<evidence type="ECO:0000256" key="2">
    <source>
        <dbReference type="ARBA" id="ARBA00007758"/>
    </source>
</evidence>
<evidence type="ECO:0000256" key="1">
    <source>
        <dbReference type="ARBA" id="ARBA00004196"/>
    </source>
</evidence>
<evidence type="ECO:0000313" key="8">
    <source>
        <dbReference type="EMBL" id="REF84764.1"/>
    </source>
</evidence>
<sequence length="201" mass="21745">MSETLPPIDETSEVPPRQRRAPLAYVPLFIFVGVVALLLGRLFSGDPSRLPSALIDKSAPAFDLPALLAGQPGLSDKDLRQGHVTVLNIFASWCGPCHEENPQLVALSHDKRLAGEGIRLVGIDYKDLPEDARRYLGQEGNPYAAIGVDASGRTGIDFGVYGVPETYIIKGDGKIAFKFVGPIDDATLRNAIWPQIEAARK</sequence>
<dbReference type="PANTHER" id="PTHR42852:SF6">
    <property type="entry name" value="THIOL:DISULFIDE INTERCHANGE PROTEIN DSBE"/>
    <property type="match status" value="1"/>
</dbReference>
<protein>
    <submittedName>
        <fullName evidence="8">Cytochrome c biogenesis protein CcmG/thiol:disulfide interchange protein DsbE</fullName>
    </submittedName>
</protein>
<dbReference type="SUPFAM" id="SSF52833">
    <property type="entry name" value="Thioredoxin-like"/>
    <property type="match status" value="1"/>
</dbReference>
<evidence type="ECO:0000259" key="7">
    <source>
        <dbReference type="PROSITE" id="PS51352"/>
    </source>
</evidence>
<dbReference type="GO" id="GO:0015036">
    <property type="term" value="F:disulfide oxidoreductase activity"/>
    <property type="evidence" value="ECO:0007669"/>
    <property type="project" value="InterPro"/>
</dbReference>
<accession>A0A3D9YQE8</accession>
<feature type="transmembrane region" description="Helical" evidence="6">
    <location>
        <begin position="23"/>
        <end position="43"/>
    </location>
</feature>
<organism evidence="8 9">
    <name type="scientific">Methylovirgula ligni</name>
    <dbReference type="NCBI Taxonomy" id="569860"/>
    <lineage>
        <taxon>Bacteria</taxon>
        <taxon>Pseudomonadati</taxon>
        <taxon>Pseudomonadota</taxon>
        <taxon>Alphaproteobacteria</taxon>
        <taxon>Hyphomicrobiales</taxon>
        <taxon>Beijerinckiaceae</taxon>
        <taxon>Methylovirgula</taxon>
    </lineage>
</organism>
<comment type="caution">
    <text evidence="8">The sequence shown here is derived from an EMBL/GenBank/DDBJ whole genome shotgun (WGS) entry which is preliminary data.</text>
</comment>
<name>A0A3D9YQE8_9HYPH</name>
<dbReference type="InterPro" id="IPR013740">
    <property type="entry name" value="Redoxin"/>
</dbReference>
<keyword evidence="6" id="KW-1133">Transmembrane helix</keyword>
<dbReference type="InterPro" id="IPR013766">
    <property type="entry name" value="Thioredoxin_domain"/>
</dbReference>
<gene>
    <name evidence="8" type="ORF">DES32_2878</name>
</gene>
<feature type="domain" description="Thioredoxin" evidence="7">
    <location>
        <begin position="53"/>
        <end position="197"/>
    </location>
</feature>
<dbReference type="NCBIfam" id="TIGR00385">
    <property type="entry name" value="dsbE"/>
    <property type="match status" value="1"/>
</dbReference>
<dbReference type="PROSITE" id="PS51352">
    <property type="entry name" value="THIOREDOXIN_2"/>
    <property type="match status" value="1"/>
</dbReference>
<dbReference type="Proteomes" id="UP000256900">
    <property type="component" value="Unassembled WGS sequence"/>
</dbReference>
<keyword evidence="6" id="KW-0812">Transmembrane</keyword>
<dbReference type="GO" id="GO:0030288">
    <property type="term" value="C:outer membrane-bounded periplasmic space"/>
    <property type="evidence" value="ECO:0007669"/>
    <property type="project" value="InterPro"/>
</dbReference>
<dbReference type="InterPro" id="IPR004799">
    <property type="entry name" value="Periplasmic_diS_OxRdtase_DsbE"/>
</dbReference>
<evidence type="ECO:0000256" key="5">
    <source>
        <dbReference type="ARBA" id="ARBA00023284"/>
    </source>
</evidence>
<dbReference type="InterPro" id="IPR050553">
    <property type="entry name" value="Thioredoxin_ResA/DsbE_sf"/>
</dbReference>
<keyword evidence="4" id="KW-1015">Disulfide bond</keyword>
<dbReference type="RefSeq" id="WP_245411335.1">
    <property type="nucleotide sequence ID" value="NZ_CP025086.1"/>
</dbReference>
<dbReference type="EMBL" id="QUMO01000004">
    <property type="protein sequence ID" value="REF84764.1"/>
    <property type="molecule type" value="Genomic_DNA"/>
</dbReference>
<dbReference type="PROSITE" id="PS00194">
    <property type="entry name" value="THIOREDOXIN_1"/>
    <property type="match status" value="1"/>
</dbReference>
<comment type="similarity">
    <text evidence="2">Belongs to the thioredoxin family. DsbE subfamily.</text>
</comment>
<dbReference type="PANTHER" id="PTHR42852">
    <property type="entry name" value="THIOL:DISULFIDE INTERCHANGE PROTEIN DSBE"/>
    <property type="match status" value="1"/>
</dbReference>
<evidence type="ECO:0000256" key="3">
    <source>
        <dbReference type="ARBA" id="ARBA00022748"/>
    </source>
</evidence>
<dbReference type="InterPro" id="IPR036249">
    <property type="entry name" value="Thioredoxin-like_sf"/>
</dbReference>
<dbReference type="Gene3D" id="3.40.30.10">
    <property type="entry name" value="Glutaredoxin"/>
    <property type="match status" value="1"/>
</dbReference>
<evidence type="ECO:0000313" key="9">
    <source>
        <dbReference type="Proteomes" id="UP000256900"/>
    </source>
</evidence>
<comment type="subcellular location">
    <subcellularLocation>
        <location evidence="1">Cell envelope</location>
    </subcellularLocation>
</comment>
<evidence type="ECO:0000256" key="4">
    <source>
        <dbReference type="ARBA" id="ARBA00023157"/>
    </source>
</evidence>
<reference evidence="8 9" key="1">
    <citation type="submission" date="2018-08" db="EMBL/GenBank/DDBJ databases">
        <title>Genomic Encyclopedia of Type Strains, Phase IV (KMG-IV): sequencing the most valuable type-strain genomes for metagenomic binning, comparative biology and taxonomic classification.</title>
        <authorList>
            <person name="Goeker M."/>
        </authorList>
    </citation>
    <scope>NUCLEOTIDE SEQUENCE [LARGE SCALE GENOMIC DNA]</scope>
    <source>
        <strain evidence="8 9">BW863</strain>
    </source>
</reference>
<evidence type="ECO:0000256" key="6">
    <source>
        <dbReference type="SAM" id="Phobius"/>
    </source>
</evidence>
<dbReference type="InterPro" id="IPR017937">
    <property type="entry name" value="Thioredoxin_CS"/>
</dbReference>
<keyword evidence="9" id="KW-1185">Reference proteome</keyword>
<proteinExistence type="inferred from homology"/>
<keyword evidence="3" id="KW-0201">Cytochrome c-type biogenesis</keyword>
<dbReference type="GO" id="GO:0017004">
    <property type="term" value="P:cytochrome complex assembly"/>
    <property type="evidence" value="ECO:0007669"/>
    <property type="project" value="UniProtKB-KW"/>
</dbReference>
<keyword evidence="5" id="KW-0676">Redox-active center</keyword>
<dbReference type="AlphaFoldDB" id="A0A3D9YQE8"/>